<evidence type="ECO:0000256" key="3">
    <source>
        <dbReference type="ARBA" id="ARBA00022596"/>
    </source>
</evidence>
<evidence type="ECO:0000256" key="4">
    <source>
        <dbReference type="ARBA" id="ARBA00022692"/>
    </source>
</evidence>
<feature type="transmembrane region" description="Helical" evidence="7">
    <location>
        <begin position="68"/>
        <end position="86"/>
    </location>
</feature>
<keyword evidence="5 7" id="KW-1133">Transmembrane helix</keyword>
<sequence length="89" mass="9101">MLETALLVGGAFGIRHAFEPDHVAAVSTLVDEDRRSISTGAAWGIGHSLPVIALGALFLLLDVEIPAAVGTGFELLVAGVLIALGVRAI</sequence>
<proteinExistence type="inferred from homology"/>
<evidence type="ECO:0000256" key="1">
    <source>
        <dbReference type="ARBA" id="ARBA00004127"/>
    </source>
</evidence>
<dbReference type="AlphaFoldDB" id="A0ABD5S7D8"/>
<dbReference type="EMBL" id="JBHSWU010001516">
    <property type="protein sequence ID" value="MFC6726922.1"/>
    <property type="molecule type" value="Genomic_DNA"/>
</dbReference>
<reference evidence="8 9" key="1">
    <citation type="journal article" date="2019" name="Int. J. Syst. Evol. Microbiol.">
        <title>The Global Catalogue of Microorganisms (GCM) 10K type strain sequencing project: providing services to taxonomists for standard genome sequencing and annotation.</title>
        <authorList>
            <consortium name="The Broad Institute Genomics Platform"/>
            <consortium name="The Broad Institute Genome Sequencing Center for Infectious Disease"/>
            <person name="Wu L."/>
            <person name="Ma J."/>
        </authorList>
    </citation>
    <scope>NUCLEOTIDE SEQUENCE [LARGE SCALE GENOMIC DNA]</scope>
    <source>
        <strain evidence="8 9">NBRC 111368</strain>
    </source>
</reference>
<gene>
    <name evidence="8" type="ORF">ACFQE1_21595</name>
</gene>
<evidence type="ECO:0000256" key="6">
    <source>
        <dbReference type="ARBA" id="ARBA00023136"/>
    </source>
</evidence>
<comment type="caution">
    <text evidence="8">The sequence shown here is derived from an EMBL/GenBank/DDBJ whole genome shotgun (WGS) entry which is preliminary data.</text>
</comment>
<keyword evidence="9" id="KW-1185">Reference proteome</keyword>
<dbReference type="Pfam" id="PF03824">
    <property type="entry name" value="NicO"/>
    <property type="match status" value="1"/>
</dbReference>
<evidence type="ECO:0000313" key="8">
    <source>
        <dbReference type="EMBL" id="MFC6726922.1"/>
    </source>
</evidence>
<evidence type="ECO:0000256" key="5">
    <source>
        <dbReference type="ARBA" id="ARBA00022989"/>
    </source>
</evidence>
<accession>A0ABD5S7D8</accession>
<name>A0ABD5S7D8_9EURY</name>
<keyword evidence="3" id="KW-0533">Nickel</keyword>
<comment type="similarity">
    <text evidence="7">Belongs to the NiCoT transporter (TC 2.A.52) family.</text>
</comment>
<dbReference type="PANTHER" id="PTHR33876:SF4">
    <property type="entry name" value="CHLOROPLAST PROTEIN FOR GROWTH AND FERTILITY 2"/>
    <property type="match status" value="1"/>
</dbReference>
<organism evidence="8 9">
    <name type="scientific">Halobium palmae</name>
    <dbReference type="NCBI Taxonomy" id="1776492"/>
    <lineage>
        <taxon>Archaea</taxon>
        <taxon>Methanobacteriati</taxon>
        <taxon>Methanobacteriota</taxon>
        <taxon>Stenosarchaea group</taxon>
        <taxon>Halobacteria</taxon>
        <taxon>Halobacteriales</taxon>
        <taxon>Haloferacaceae</taxon>
        <taxon>Halobium</taxon>
    </lineage>
</organism>
<dbReference type="GO" id="GO:0015099">
    <property type="term" value="F:nickel cation transmembrane transporter activity"/>
    <property type="evidence" value="ECO:0007669"/>
    <property type="project" value="UniProtKB-UniRule"/>
</dbReference>
<protein>
    <recommendedName>
        <fullName evidence="7">Nickel/cobalt efflux system</fullName>
    </recommendedName>
</protein>
<dbReference type="Proteomes" id="UP001596328">
    <property type="component" value="Unassembled WGS sequence"/>
</dbReference>
<dbReference type="InterPro" id="IPR052776">
    <property type="entry name" value="Chloro_ReproSupport/MetalTrans"/>
</dbReference>
<keyword evidence="2 7" id="KW-0813">Transport</keyword>
<dbReference type="GO" id="GO:0012505">
    <property type="term" value="C:endomembrane system"/>
    <property type="evidence" value="ECO:0007669"/>
    <property type="project" value="UniProtKB-SubCell"/>
</dbReference>
<comment type="caution">
    <text evidence="7">Lacks conserved residue(s) required for the propagation of feature annotation.</text>
</comment>
<dbReference type="GO" id="GO:0005886">
    <property type="term" value="C:plasma membrane"/>
    <property type="evidence" value="ECO:0007669"/>
    <property type="project" value="UniProtKB-SubCell"/>
</dbReference>
<feature type="non-terminal residue" evidence="8">
    <location>
        <position position="89"/>
    </location>
</feature>
<keyword evidence="6 7" id="KW-0472">Membrane</keyword>
<keyword evidence="4 7" id="KW-0812">Transmembrane</keyword>
<evidence type="ECO:0000256" key="2">
    <source>
        <dbReference type="ARBA" id="ARBA00022448"/>
    </source>
</evidence>
<comment type="subcellular location">
    <subcellularLocation>
        <location evidence="7">Cell membrane</location>
        <topology evidence="7">Multi-pass membrane protein</topology>
    </subcellularLocation>
    <subcellularLocation>
        <location evidence="1">Endomembrane system</location>
        <topology evidence="1">Multi-pass membrane protein</topology>
    </subcellularLocation>
</comment>
<dbReference type="InterPro" id="IPR011541">
    <property type="entry name" value="Ni/Co_transpt_high_affinity"/>
</dbReference>
<feature type="transmembrane region" description="Helical" evidence="7">
    <location>
        <begin position="41"/>
        <end position="61"/>
    </location>
</feature>
<evidence type="ECO:0000313" key="9">
    <source>
        <dbReference type="Proteomes" id="UP001596328"/>
    </source>
</evidence>
<dbReference type="PANTHER" id="PTHR33876">
    <property type="entry name" value="UNNAMED PRODUCT"/>
    <property type="match status" value="1"/>
</dbReference>
<evidence type="ECO:0000256" key="7">
    <source>
        <dbReference type="RuleBase" id="RU362101"/>
    </source>
</evidence>